<protein>
    <recommendedName>
        <fullName evidence="7">Phosphatidic acid phosphatase type 2/haloperoxidase domain-containing protein</fullName>
    </recommendedName>
</protein>
<evidence type="ECO:0000313" key="8">
    <source>
        <dbReference type="EMBL" id="KIM31933.1"/>
    </source>
</evidence>
<feature type="domain" description="Phosphatidic acid phosphatase type 2/haloperoxidase" evidence="7">
    <location>
        <begin position="99"/>
        <end position="243"/>
    </location>
</feature>
<dbReference type="InterPro" id="IPR000326">
    <property type="entry name" value="PAP2/HPO"/>
</dbReference>
<dbReference type="Gene3D" id="1.20.144.10">
    <property type="entry name" value="Phosphatidic acid phosphatase type 2/haloperoxidase"/>
    <property type="match status" value="1"/>
</dbReference>
<feature type="transmembrane region" description="Helical" evidence="6">
    <location>
        <begin position="66"/>
        <end position="87"/>
    </location>
</feature>
<evidence type="ECO:0000256" key="4">
    <source>
        <dbReference type="ARBA" id="ARBA00022989"/>
    </source>
</evidence>
<accession>A0A0C2X0X6</accession>
<dbReference type="GO" id="GO:0016020">
    <property type="term" value="C:membrane"/>
    <property type="evidence" value="ECO:0007669"/>
    <property type="project" value="UniProtKB-SubCell"/>
</dbReference>
<reference evidence="8 9" key="1">
    <citation type="submission" date="2014-04" db="EMBL/GenBank/DDBJ databases">
        <authorList>
            <consortium name="DOE Joint Genome Institute"/>
            <person name="Kuo A."/>
            <person name="Zuccaro A."/>
            <person name="Kohler A."/>
            <person name="Nagy L.G."/>
            <person name="Floudas D."/>
            <person name="Copeland A."/>
            <person name="Barry K.W."/>
            <person name="Cichocki N."/>
            <person name="Veneault-Fourrey C."/>
            <person name="LaButti K."/>
            <person name="Lindquist E.A."/>
            <person name="Lipzen A."/>
            <person name="Lundell T."/>
            <person name="Morin E."/>
            <person name="Murat C."/>
            <person name="Sun H."/>
            <person name="Tunlid A."/>
            <person name="Henrissat B."/>
            <person name="Grigoriev I.V."/>
            <person name="Hibbett D.S."/>
            <person name="Martin F."/>
            <person name="Nordberg H.P."/>
            <person name="Cantor M.N."/>
            <person name="Hua S.X."/>
        </authorList>
    </citation>
    <scope>NUCLEOTIDE SEQUENCE [LARGE SCALE GENOMIC DNA]</scope>
    <source>
        <strain evidence="8 9">MAFF 305830</strain>
    </source>
</reference>
<evidence type="ECO:0000256" key="3">
    <source>
        <dbReference type="ARBA" id="ARBA00022692"/>
    </source>
</evidence>
<feature type="transmembrane region" description="Helical" evidence="6">
    <location>
        <begin position="196"/>
        <end position="216"/>
    </location>
</feature>
<dbReference type="GO" id="GO:0006644">
    <property type="term" value="P:phospholipid metabolic process"/>
    <property type="evidence" value="ECO:0007669"/>
    <property type="project" value="InterPro"/>
</dbReference>
<evidence type="ECO:0000256" key="2">
    <source>
        <dbReference type="ARBA" id="ARBA00008816"/>
    </source>
</evidence>
<feature type="transmembrane region" description="Helical" evidence="6">
    <location>
        <begin position="99"/>
        <end position="119"/>
    </location>
</feature>
<feature type="transmembrane region" description="Helical" evidence="6">
    <location>
        <begin position="228"/>
        <end position="247"/>
    </location>
</feature>
<feature type="non-terminal residue" evidence="8">
    <location>
        <position position="1"/>
    </location>
</feature>
<keyword evidence="5 6" id="KW-0472">Membrane</keyword>
<dbReference type="InterPro" id="IPR036938">
    <property type="entry name" value="PAP2/HPO_sf"/>
</dbReference>
<evidence type="ECO:0000259" key="7">
    <source>
        <dbReference type="SMART" id="SM00014"/>
    </source>
</evidence>
<evidence type="ECO:0000256" key="1">
    <source>
        <dbReference type="ARBA" id="ARBA00004141"/>
    </source>
</evidence>
<dbReference type="PANTHER" id="PTHR10165">
    <property type="entry name" value="LIPID PHOSPHATE PHOSPHATASE"/>
    <property type="match status" value="1"/>
</dbReference>
<dbReference type="SMART" id="SM00014">
    <property type="entry name" value="acidPPc"/>
    <property type="match status" value="1"/>
</dbReference>
<reference evidence="9" key="2">
    <citation type="submission" date="2015-01" db="EMBL/GenBank/DDBJ databases">
        <title>Evolutionary Origins and Diversification of the Mycorrhizal Mutualists.</title>
        <authorList>
            <consortium name="DOE Joint Genome Institute"/>
            <consortium name="Mycorrhizal Genomics Consortium"/>
            <person name="Kohler A."/>
            <person name="Kuo A."/>
            <person name="Nagy L.G."/>
            <person name="Floudas D."/>
            <person name="Copeland A."/>
            <person name="Barry K.W."/>
            <person name="Cichocki N."/>
            <person name="Veneault-Fourrey C."/>
            <person name="LaButti K."/>
            <person name="Lindquist E.A."/>
            <person name="Lipzen A."/>
            <person name="Lundell T."/>
            <person name="Morin E."/>
            <person name="Murat C."/>
            <person name="Riley R."/>
            <person name="Ohm R."/>
            <person name="Sun H."/>
            <person name="Tunlid A."/>
            <person name="Henrissat B."/>
            <person name="Grigoriev I.V."/>
            <person name="Hibbett D.S."/>
            <person name="Martin F."/>
        </authorList>
    </citation>
    <scope>NUCLEOTIDE SEQUENCE [LARGE SCALE GENOMIC DNA]</scope>
    <source>
        <strain evidence="9">MAFF 305830</strain>
    </source>
</reference>
<keyword evidence="4 6" id="KW-1133">Transmembrane helix</keyword>
<dbReference type="AlphaFoldDB" id="A0A0C2X0X6"/>
<comment type="similarity">
    <text evidence="2">Belongs to the PA-phosphatase related phosphoesterase family.</text>
</comment>
<dbReference type="Pfam" id="PF01569">
    <property type="entry name" value="PAP2"/>
    <property type="match status" value="1"/>
</dbReference>
<keyword evidence="3 6" id="KW-0812">Transmembrane</keyword>
<evidence type="ECO:0000313" key="9">
    <source>
        <dbReference type="Proteomes" id="UP000054097"/>
    </source>
</evidence>
<dbReference type="PANTHER" id="PTHR10165:SF35">
    <property type="entry name" value="RE23632P"/>
    <property type="match status" value="1"/>
</dbReference>
<name>A0A0C2X0X6_SERVB</name>
<sequence>YKKSVRTRRLRLLASYAGDWRVALSIDAHYRLFIALQKIEGYRRRFSLDDESIQYPFAEHERVPDWLLIVIVVVAPIVLIPIIDLITVRSVYDVHNAELGLILSLALTGAITNVFKVTAGRPRPDLINRCLPAQGSQNPAVYGLVDYTICTQTDNGILQDGFRSLISGHASLSFAGLGFLSYYLCGKLHLWDERGHTGKAWLAVTPFIGSTLIAITRTMDFRHHATDVLFGALLGSIVSYFCYRQYFPTLTSPHSHLPFAPRLPE</sequence>
<organism evidence="8 9">
    <name type="scientific">Serendipita vermifera MAFF 305830</name>
    <dbReference type="NCBI Taxonomy" id="933852"/>
    <lineage>
        <taxon>Eukaryota</taxon>
        <taxon>Fungi</taxon>
        <taxon>Dikarya</taxon>
        <taxon>Basidiomycota</taxon>
        <taxon>Agaricomycotina</taxon>
        <taxon>Agaricomycetes</taxon>
        <taxon>Sebacinales</taxon>
        <taxon>Serendipitaceae</taxon>
        <taxon>Serendipita</taxon>
    </lineage>
</organism>
<dbReference type="OrthoDB" id="8907274at2759"/>
<dbReference type="EMBL" id="KN824281">
    <property type="protein sequence ID" value="KIM31933.1"/>
    <property type="molecule type" value="Genomic_DNA"/>
</dbReference>
<gene>
    <name evidence="8" type="ORF">M408DRAFT_35403</name>
</gene>
<dbReference type="CDD" id="cd03390">
    <property type="entry name" value="PAP2_containing_1_like"/>
    <property type="match status" value="1"/>
</dbReference>
<dbReference type="STRING" id="933852.A0A0C2X0X6"/>
<dbReference type="InterPro" id="IPR043216">
    <property type="entry name" value="PAP-like"/>
</dbReference>
<comment type="subcellular location">
    <subcellularLocation>
        <location evidence="1">Membrane</location>
        <topology evidence="1">Multi-pass membrane protein</topology>
    </subcellularLocation>
</comment>
<evidence type="ECO:0000256" key="6">
    <source>
        <dbReference type="SAM" id="Phobius"/>
    </source>
</evidence>
<dbReference type="GO" id="GO:0046839">
    <property type="term" value="P:phospholipid dephosphorylation"/>
    <property type="evidence" value="ECO:0007669"/>
    <property type="project" value="TreeGrafter"/>
</dbReference>
<feature type="non-terminal residue" evidence="8">
    <location>
        <position position="265"/>
    </location>
</feature>
<dbReference type="HOGENOM" id="CLU_021458_6_0_1"/>
<dbReference type="GO" id="GO:0008195">
    <property type="term" value="F:phosphatidate phosphatase activity"/>
    <property type="evidence" value="ECO:0007669"/>
    <property type="project" value="TreeGrafter"/>
</dbReference>
<dbReference type="Proteomes" id="UP000054097">
    <property type="component" value="Unassembled WGS sequence"/>
</dbReference>
<dbReference type="SUPFAM" id="SSF48317">
    <property type="entry name" value="Acid phosphatase/Vanadium-dependent haloperoxidase"/>
    <property type="match status" value="1"/>
</dbReference>
<evidence type="ECO:0000256" key="5">
    <source>
        <dbReference type="ARBA" id="ARBA00023136"/>
    </source>
</evidence>
<feature type="transmembrane region" description="Helical" evidence="6">
    <location>
        <begin position="165"/>
        <end position="184"/>
    </location>
</feature>
<keyword evidence="9" id="KW-1185">Reference proteome</keyword>
<proteinExistence type="inferred from homology"/>